<feature type="region of interest" description="Disordered" evidence="1">
    <location>
        <begin position="82"/>
        <end position="103"/>
    </location>
</feature>
<protein>
    <submittedName>
        <fullName evidence="2">Os08g0267050 protein</fullName>
    </submittedName>
</protein>
<reference evidence="2 3" key="2">
    <citation type="journal article" date="2013" name="Plant Cell Physiol.">
        <title>Rice Annotation Project Database (RAP-DB): an integrative and interactive database for rice genomics.</title>
        <authorList>
            <person name="Sakai H."/>
            <person name="Lee S.S."/>
            <person name="Tanaka T."/>
            <person name="Numa H."/>
            <person name="Kim J."/>
            <person name="Kawahara Y."/>
            <person name="Wakimoto H."/>
            <person name="Yang C.C."/>
            <person name="Iwamoto M."/>
            <person name="Abe T."/>
            <person name="Yamada Y."/>
            <person name="Muto A."/>
            <person name="Inokuchi H."/>
            <person name="Ikemura T."/>
            <person name="Matsumoto T."/>
            <person name="Sasaki T."/>
            <person name="Itoh T."/>
        </authorList>
    </citation>
    <scope>NUCLEOTIDE SEQUENCE [LARGE SCALE GENOMIC DNA]</scope>
    <source>
        <strain evidence="3">cv. Nipponbare</strain>
    </source>
</reference>
<feature type="compositionally biased region" description="Polar residues" evidence="1">
    <location>
        <begin position="1"/>
        <end position="18"/>
    </location>
</feature>
<dbReference type="EMBL" id="AP014964">
    <property type="protein sequence ID" value="BAT04630.1"/>
    <property type="molecule type" value="Genomic_DNA"/>
</dbReference>
<organism evidence="2 3">
    <name type="scientific">Oryza sativa subsp. japonica</name>
    <name type="common">Rice</name>
    <dbReference type="NCBI Taxonomy" id="39947"/>
    <lineage>
        <taxon>Eukaryota</taxon>
        <taxon>Viridiplantae</taxon>
        <taxon>Streptophyta</taxon>
        <taxon>Embryophyta</taxon>
        <taxon>Tracheophyta</taxon>
        <taxon>Spermatophyta</taxon>
        <taxon>Magnoliopsida</taxon>
        <taxon>Liliopsida</taxon>
        <taxon>Poales</taxon>
        <taxon>Poaceae</taxon>
        <taxon>BOP clade</taxon>
        <taxon>Oryzoideae</taxon>
        <taxon>Oryzeae</taxon>
        <taxon>Oryzinae</taxon>
        <taxon>Oryza</taxon>
        <taxon>Oryza sativa</taxon>
    </lineage>
</organism>
<name>A0A0P0XDM6_ORYSJ</name>
<feature type="region of interest" description="Disordered" evidence="1">
    <location>
        <begin position="1"/>
        <end position="34"/>
    </location>
</feature>
<dbReference type="PaxDb" id="39947-A0A0P0XDM6"/>
<sequence>MEVETPTQELSTPRSSGGLTEDGTRSREDEAGLNHGAHRQWVKLLWMARWLELLDIVEAATAVLAQSPLSRVAPRALQAMMSSGSNDMGDGVIVEQKGDEGGV</sequence>
<evidence type="ECO:0000313" key="2">
    <source>
        <dbReference type="EMBL" id="BAT04630.1"/>
    </source>
</evidence>
<reference evidence="2 3" key="3">
    <citation type="journal article" date="2013" name="Rice">
        <title>Improvement of the Oryza sativa Nipponbare reference genome using next generation sequence and optical map data.</title>
        <authorList>
            <person name="Kawahara Y."/>
            <person name="de la Bastide M."/>
            <person name="Hamilton J.P."/>
            <person name="Kanamori H."/>
            <person name="McCombie W.R."/>
            <person name="Ouyang S."/>
            <person name="Schwartz D.C."/>
            <person name="Tanaka T."/>
            <person name="Wu J."/>
            <person name="Zhou S."/>
            <person name="Childs K.L."/>
            <person name="Davidson R.M."/>
            <person name="Lin H."/>
            <person name="Quesada-Ocampo L."/>
            <person name="Vaillancourt B."/>
            <person name="Sakai H."/>
            <person name="Lee S.S."/>
            <person name="Kim J."/>
            <person name="Numa H."/>
            <person name="Itoh T."/>
            <person name="Buell C.R."/>
            <person name="Matsumoto T."/>
        </authorList>
    </citation>
    <scope>NUCLEOTIDE SEQUENCE [LARGE SCALE GENOMIC DNA]</scope>
    <source>
        <strain evidence="3">cv. Nipponbare</strain>
    </source>
</reference>
<evidence type="ECO:0000313" key="3">
    <source>
        <dbReference type="Proteomes" id="UP000059680"/>
    </source>
</evidence>
<keyword evidence="3" id="KW-1185">Reference proteome</keyword>
<dbReference type="Proteomes" id="UP000059680">
    <property type="component" value="Chromosome 8"/>
</dbReference>
<reference evidence="3" key="1">
    <citation type="journal article" date="2005" name="Nature">
        <title>The map-based sequence of the rice genome.</title>
        <authorList>
            <consortium name="International rice genome sequencing project (IRGSP)"/>
            <person name="Matsumoto T."/>
            <person name="Wu J."/>
            <person name="Kanamori H."/>
            <person name="Katayose Y."/>
            <person name="Fujisawa M."/>
            <person name="Namiki N."/>
            <person name="Mizuno H."/>
            <person name="Yamamoto K."/>
            <person name="Antonio B.A."/>
            <person name="Baba T."/>
            <person name="Sakata K."/>
            <person name="Nagamura Y."/>
            <person name="Aoki H."/>
            <person name="Arikawa K."/>
            <person name="Arita K."/>
            <person name="Bito T."/>
            <person name="Chiden Y."/>
            <person name="Fujitsuka N."/>
            <person name="Fukunaka R."/>
            <person name="Hamada M."/>
            <person name="Harada C."/>
            <person name="Hayashi A."/>
            <person name="Hijishita S."/>
            <person name="Honda M."/>
            <person name="Hosokawa S."/>
            <person name="Ichikawa Y."/>
            <person name="Idonuma A."/>
            <person name="Iijima M."/>
            <person name="Ikeda M."/>
            <person name="Ikeno M."/>
            <person name="Ito K."/>
            <person name="Ito S."/>
            <person name="Ito T."/>
            <person name="Ito Y."/>
            <person name="Ito Y."/>
            <person name="Iwabuchi A."/>
            <person name="Kamiya K."/>
            <person name="Karasawa W."/>
            <person name="Kurita K."/>
            <person name="Katagiri S."/>
            <person name="Kikuta A."/>
            <person name="Kobayashi H."/>
            <person name="Kobayashi N."/>
            <person name="Machita K."/>
            <person name="Maehara T."/>
            <person name="Masukawa M."/>
            <person name="Mizubayashi T."/>
            <person name="Mukai Y."/>
            <person name="Nagasaki H."/>
            <person name="Nagata Y."/>
            <person name="Naito S."/>
            <person name="Nakashima M."/>
            <person name="Nakama Y."/>
            <person name="Nakamichi Y."/>
            <person name="Nakamura M."/>
            <person name="Meguro A."/>
            <person name="Negishi M."/>
            <person name="Ohta I."/>
            <person name="Ohta T."/>
            <person name="Okamoto M."/>
            <person name="Ono N."/>
            <person name="Saji S."/>
            <person name="Sakaguchi M."/>
            <person name="Sakai K."/>
            <person name="Shibata M."/>
            <person name="Shimokawa T."/>
            <person name="Song J."/>
            <person name="Takazaki Y."/>
            <person name="Terasawa K."/>
            <person name="Tsugane M."/>
            <person name="Tsuji K."/>
            <person name="Ueda S."/>
            <person name="Waki K."/>
            <person name="Yamagata H."/>
            <person name="Yamamoto M."/>
            <person name="Yamamoto S."/>
            <person name="Yamane H."/>
            <person name="Yoshiki S."/>
            <person name="Yoshihara R."/>
            <person name="Yukawa K."/>
            <person name="Zhong H."/>
            <person name="Yano M."/>
            <person name="Yuan Q."/>
            <person name="Ouyang S."/>
            <person name="Liu J."/>
            <person name="Jones K.M."/>
            <person name="Gansberger K."/>
            <person name="Moffat K."/>
            <person name="Hill J."/>
            <person name="Bera J."/>
            <person name="Fadrosh D."/>
            <person name="Jin S."/>
            <person name="Johri S."/>
            <person name="Kim M."/>
            <person name="Overton L."/>
            <person name="Reardon M."/>
            <person name="Tsitrin T."/>
            <person name="Vuong H."/>
            <person name="Weaver B."/>
            <person name="Ciecko A."/>
            <person name="Tallon L."/>
            <person name="Jackson J."/>
            <person name="Pai G."/>
            <person name="Aken S.V."/>
            <person name="Utterback T."/>
            <person name="Reidmuller S."/>
            <person name="Feldblyum T."/>
            <person name="Hsiao J."/>
            <person name="Zismann V."/>
            <person name="Iobst S."/>
            <person name="de Vazeille A.R."/>
            <person name="Buell C.R."/>
            <person name="Ying K."/>
            <person name="Li Y."/>
            <person name="Lu T."/>
            <person name="Huang Y."/>
            <person name="Zhao Q."/>
            <person name="Feng Q."/>
            <person name="Zhang L."/>
            <person name="Zhu J."/>
            <person name="Weng Q."/>
            <person name="Mu J."/>
            <person name="Lu Y."/>
            <person name="Fan D."/>
            <person name="Liu Y."/>
            <person name="Guan J."/>
            <person name="Zhang Y."/>
            <person name="Yu S."/>
            <person name="Liu X."/>
            <person name="Zhang Y."/>
            <person name="Hong G."/>
            <person name="Han B."/>
            <person name="Choisne N."/>
            <person name="Demange N."/>
            <person name="Orjeda G."/>
            <person name="Samain S."/>
            <person name="Cattolico L."/>
            <person name="Pelletier E."/>
            <person name="Couloux A."/>
            <person name="Segurens B."/>
            <person name="Wincker P."/>
            <person name="D'Hont A."/>
            <person name="Scarpelli C."/>
            <person name="Weissenbach J."/>
            <person name="Salanoubat M."/>
            <person name="Quetier F."/>
            <person name="Yu Y."/>
            <person name="Kim H.R."/>
            <person name="Rambo T."/>
            <person name="Currie J."/>
            <person name="Collura K."/>
            <person name="Luo M."/>
            <person name="Yang T."/>
            <person name="Ammiraju J.S.S."/>
            <person name="Engler F."/>
            <person name="Soderlund C."/>
            <person name="Wing R.A."/>
            <person name="Palmer L.E."/>
            <person name="de la Bastide M."/>
            <person name="Spiegel L."/>
            <person name="Nascimento L."/>
            <person name="Zutavern T."/>
            <person name="O'Shaughnessy A."/>
            <person name="Dike S."/>
            <person name="Dedhia N."/>
            <person name="Preston R."/>
            <person name="Balija V."/>
            <person name="McCombie W.R."/>
            <person name="Chow T."/>
            <person name="Chen H."/>
            <person name="Chung M."/>
            <person name="Chen C."/>
            <person name="Shaw J."/>
            <person name="Wu H."/>
            <person name="Hsiao K."/>
            <person name="Chao Y."/>
            <person name="Chu M."/>
            <person name="Cheng C."/>
            <person name="Hour A."/>
            <person name="Lee P."/>
            <person name="Lin S."/>
            <person name="Lin Y."/>
            <person name="Liou J."/>
            <person name="Liu S."/>
            <person name="Hsing Y."/>
            <person name="Raghuvanshi S."/>
            <person name="Mohanty A."/>
            <person name="Bharti A.K."/>
            <person name="Gaur A."/>
            <person name="Gupta V."/>
            <person name="Kumar D."/>
            <person name="Ravi V."/>
            <person name="Vij S."/>
            <person name="Kapur A."/>
            <person name="Khurana P."/>
            <person name="Khurana P."/>
            <person name="Khurana J.P."/>
            <person name="Tyagi A.K."/>
            <person name="Gaikwad K."/>
            <person name="Singh A."/>
            <person name="Dalal V."/>
            <person name="Srivastava S."/>
            <person name="Dixit A."/>
            <person name="Pal A.K."/>
            <person name="Ghazi I.A."/>
            <person name="Yadav M."/>
            <person name="Pandit A."/>
            <person name="Bhargava A."/>
            <person name="Sureshbabu K."/>
            <person name="Batra K."/>
            <person name="Sharma T.R."/>
            <person name="Mohapatra T."/>
            <person name="Singh N.K."/>
            <person name="Messing J."/>
            <person name="Nelson A.B."/>
            <person name="Fuks G."/>
            <person name="Kavchok S."/>
            <person name="Keizer G."/>
            <person name="Linton E."/>
            <person name="Llaca V."/>
            <person name="Song R."/>
            <person name="Tanyolac B."/>
            <person name="Young S."/>
            <person name="Ho-Il K."/>
            <person name="Hahn J.H."/>
            <person name="Sangsakoo G."/>
            <person name="Vanavichit A."/>
            <person name="de Mattos Luiz.A.T."/>
            <person name="Zimmer P.D."/>
            <person name="Malone G."/>
            <person name="Dellagostin O."/>
            <person name="de Oliveira A.C."/>
            <person name="Bevan M."/>
            <person name="Bancroft I."/>
            <person name="Minx P."/>
            <person name="Cordum H."/>
            <person name="Wilson R."/>
            <person name="Cheng Z."/>
            <person name="Jin W."/>
            <person name="Jiang J."/>
            <person name="Leong S.A."/>
            <person name="Iwama H."/>
            <person name="Gojobori T."/>
            <person name="Itoh T."/>
            <person name="Niimura Y."/>
            <person name="Fujii Y."/>
            <person name="Habara T."/>
            <person name="Sakai H."/>
            <person name="Sato Y."/>
            <person name="Wilson G."/>
            <person name="Kumar K."/>
            <person name="McCouch S."/>
            <person name="Juretic N."/>
            <person name="Hoen D."/>
            <person name="Wright S."/>
            <person name="Bruskiewich R."/>
            <person name="Bureau T."/>
            <person name="Miyao A."/>
            <person name="Hirochika H."/>
            <person name="Nishikawa T."/>
            <person name="Kadowaki K."/>
            <person name="Sugiura M."/>
            <person name="Burr B."/>
            <person name="Sasaki T."/>
        </authorList>
    </citation>
    <scope>NUCLEOTIDE SEQUENCE [LARGE SCALE GENOMIC DNA]</scope>
    <source>
        <strain evidence="3">cv. Nipponbare</strain>
    </source>
</reference>
<accession>A0A0P0XDM6</accession>
<dbReference type="AlphaFoldDB" id="A0A0P0XDM6"/>
<gene>
    <name evidence="2" type="ordered locus">Os08g0267050</name>
    <name evidence="2" type="ORF">OSNPB_080267050</name>
</gene>
<feature type="compositionally biased region" description="Basic and acidic residues" evidence="1">
    <location>
        <begin position="22"/>
        <end position="32"/>
    </location>
</feature>
<evidence type="ECO:0000256" key="1">
    <source>
        <dbReference type="SAM" id="MobiDB-lite"/>
    </source>
</evidence>
<proteinExistence type="predicted"/>
<dbReference type="InParanoid" id="A0A0P0XDM6"/>